<evidence type="ECO:0000313" key="2">
    <source>
        <dbReference type="EMBL" id="PIR94048.1"/>
    </source>
</evidence>
<gene>
    <name evidence="2" type="ORF">COT97_03320</name>
</gene>
<organism evidence="2 3">
    <name type="scientific">Candidatus Falkowbacteria bacterium CG10_big_fil_rev_8_21_14_0_10_39_11</name>
    <dbReference type="NCBI Taxonomy" id="1974565"/>
    <lineage>
        <taxon>Bacteria</taxon>
        <taxon>Candidatus Falkowiibacteriota</taxon>
    </lineage>
</organism>
<evidence type="ECO:0000313" key="3">
    <source>
        <dbReference type="Proteomes" id="UP000229901"/>
    </source>
</evidence>
<dbReference type="EMBL" id="PFAP01000021">
    <property type="protein sequence ID" value="PIR94048.1"/>
    <property type="molecule type" value="Genomic_DNA"/>
</dbReference>
<evidence type="ECO:0008006" key="4">
    <source>
        <dbReference type="Google" id="ProtNLM"/>
    </source>
</evidence>
<comment type="caution">
    <text evidence="2">The sequence shown here is derived from an EMBL/GenBank/DDBJ whole genome shotgun (WGS) entry which is preliminary data.</text>
</comment>
<feature type="transmembrane region" description="Helical" evidence="1">
    <location>
        <begin position="6"/>
        <end position="25"/>
    </location>
</feature>
<proteinExistence type="predicted"/>
<keyword evidence="1" id="KW-0812">Transmembrane</keyword>
<evidence type="ECO:0000256" key="1">
    <source>
        <dbReference type="SAM" id="Phobius"/>
    </source>
</evidence>
<name>A0A2H0V4Q4_9BACT</name>
<keyword evidence="1" id="KW-1133">Transmembrane helix</keyword>
<dbReference type="Proteomes" id="UP000229901">
    <property type="component" value="Unassembled WGS sequence"/>
</dbReference>
<sequence length="226" mass="25685">MAEALVFVFCLLAFMGFILFLGGLADHDRGAFKFGLGMIGITAIFFLPSSLYIEYSGKHTSVVLKDEPNVRYSQVFCLDQCANVPDEIVISGKVRMSNGDGVNYELTIVPHDDYFGFFVASLPYAEKPLKAEVVKKYLLDMLAPEIFSFLDYIEAKPVFEELKVTKSKLITIKLTDVERGKFYIELWSYYQPILLVHGWQIKDMTGFDVVRHYASESQSMNFESTN</sequence>
<keyword evidence="1" id="KW-0472">Membrane</keyword>
<dbReference type="AlphaFoldDB" id="A0A2H0V4Q4"/>
<accession>A0A2H0V4Q4</accession>
<reference evidence="3" key="1">
    <citation type="submission" date="2017-09" db="EMBL/GenBank/DDBJ databases">
        <title>Depth-based differentiation of microbial function through sediment-hosted aquifers and enrichment of novel symbionts in the deep terrestrial subsurface.</title>
        <authorList>
            <person name="Probst A.J."/>
            <person name="Ladd B."/>
            <person name="Jarett J.K."/>
            <person name="Geller-Mcgrath D.E."/>
            <person name="Sieber C.M.K."/>
            <person name="Emerson J.B."/>
            <person name="Anantharaman K."/>
            <person name="Thomas B.C."/>
            <person name="Malmstrom R."/>
            <person name="Stieglmeier M."/>
            <person name="Klingl A."/>
            <person name="Woyke T."/>
            <person name="Ryan C.M."/>
            <person name="Banfield J.F."/>
        </authorList>
    </citation>
    <scope>NUCLEOTIDE SEQUENCE [LARGE SCALE GENOMIC DNA]</scope>
</reference>
<protein>
    <recommendedName>
        <fullName evidence="4">Band 7 domain-containing protein</fullName>
    </recommendedName>
</protein>
<feature type="transmembrane region" description="Helical" evidence="1">
    <location>
        <begin position="32"/>
        <end position="53"/>
    </location>
</feature>